<keyword evidence="3" id="KW-0862">Zinc</keyword>
<reference evidence="9" key="1">
    <citation type="submission" date="2020-06" db="EMBL/GenBank/DDBJ databases">
        <title>Draft genome of Bugula neritina, a colonial animal packing powerful symbionts and potential medicines.</title>
        <authorList>
            <person name="Rayko M."/>
        </authorList>
    </citation>
    <scope>NUCLEOTIDE SEQUENCE [LARGE SCALE GENOMIC DNA]</scope>
    <source>
        <strain evidence="9">Kwan_BN1</strain>
    </source>
</reference>
<dbReference type="Proteomes" id="UP000593567">
    <property type="component" value="Unassembled WGS sequence"/>
</dbReference>
<feature type="domain" description="NR LBD" evidence="8">
    <location>
        <begin position="16"/>
        <end position="133"/>
    </location>
</feature>
<dbReference type="Gene3D" id="1.10.565.10">
    <property type="entry name" value="Retinoid X Receptor"/>
    <property type="match status" value="1"/>
</dbReference>
<dbReference type="AlphaFoldDB" id="A0A7J7JXI8"/>
<sequence>MSSVLVASRSEAITVMIHNRFDYENKLFYSSHTEHISPMSELVKIYDDEQMVERMFITGREFQKLGLTASEMLLTLSIIITFPDRVVLEKREEVQALQDKLVDALCLSIQMNHPNDKGLLGRLLGNLAPIRELTLRANIAMPKIKNDWSKSCNIDPIWNKFITDCNAWSSNQM</sequence>
<protein>
    <submittedName>
        <fullName evidence="9">NR1H3</fullName>
    </submittedName>
</protein>
<accession>A0A7J7JXI8</accession>
<dbReference type="SUPFAM" id="SSF48508">
    <property type="entry name" value="Nuclear receptor ligand-binding domain"/>
    <property type="match status" value="1"/>
</dbReference>
<dbReference type="GO" id="GO:0008270">
    <property type="term" value="F:zinc ion binding"/>
    <property type="evidence" value="ECO:0007669"/>
    <property type="project" value="UniProtKB-KW"/>
</dbReference>
<name>A0A7J7JXI8_BUGNE</name>
<comment type="caution">
    <text evidence="9">The sequence shown here is derived from an EMBL/GenBank/DDBJ whole genome shotgun (WGS) entry which is preliminary data.</text>
</comment>
<keyword evidence="2" id="KW-0863">Zinc-finger</keyword>
<keyword evidence="6" id="KW-0804">Transcription</keyword>
<proteinExistence type="predicted"/>
<dbReference type="PANTHER" id="PTHR24082">
    <property type="entry name" value="NUCLEAR HORMONE RECEPTOR"/>
    <property type="match status" value="1"/>
</dbReference>
<keyword evidence="1" id="KW-0479">Metal-binding</keyword>
<evidence type="ECO:0000256" key="5">
    <source>
        <dbReference type="ARBA" id="ARBA00023125"/>
    </source>
</evidence>
<keyword evidence="5" id="KW-0238">DNA-binding</keyword>
<evidence type="ECO:0000256" key="4">
    <source>
        <dbReference type="ARBA" id="ARBA00023015"/>
    </source>
</evidence>
<evidence type="ECO:0000256" key="7">
    <source>
        <dbReference type="ARBA" id="ARBA00023170"/>
    </source>
</evidence>
<gene>
    <name evidence="9" type="ORF">EB796_011087</name>
</gene>
<evidence type="ECO:0000256" key="2">
    <source>
        <dbReference type="ARBA" id="ARBA00022771"/>
    </source>
</evidence>
<keyword evidence="7" id="KW-0675">Receptor</keyword>
<dbReference type="Pfam" id="PF00104">
    <property type="entry name" value="Hormone_recep"/>
    <property type="match status" value="1"/>
</dbReference>
<dbReference type="InterPro" id="IPR035500">
    <property type="entry name" value="NHR-like_dom_sf"/>
</dbReference>
<dbReference type="EMBL" id="VXIV02001685">
    <property type="protein sequence ID" value="KAF6030605.1"/>
    <property type="molecule type" value="Genomic_DNA"/>
</dbReference>
<evidence type="ECO:0000256" key="6">
    <source>
        <dbReference type="ARBA" id="ARBA00023163"/>
    </source>
</evidence>
<evidence type="ECO:0000256" key="1">
    <source>
        <dbReference type="ARBA" id="ARBA00022723"/>
    </source>
</evidence>
<keyword evidence="10" id="KW-1185">Reference proteome</keyword>
<dbReference type="GO" id="GO:0003677">
    <property type="term" value="F:DNA binding"/>
    <property type="evidence" value="ECO:0007669"/>
    <property type="project" value="UniProtKB-KW"/>
</dbReference>
<organism evidence="9 10">
    <name type="scientific">Bugula neritina</name>
    <name type="common">Brown bryozoan</name>
    <name type="synonym">Sertularia neritina</name>
    <dbReference type="NCBI Taxonomy" id="10212"/>
    <lineage>
        <taxon>Eukaryota</taxon>
        <taxon>Metazoa</taxon>
        <taxon>Spiralia</taxon>
        <taxon>Lophotrochozoa</taxon>
        <taxon>Bryozoa</taxon>
        <taxon>Gymnolaemata</taxon>
        <taxon>Cheilostomatida</taxon>
        <taxon>Flustrina</taxon>
        <taxon>Buguloidea</taxon>
        <taxon>Bugulidae</taxon>
        <taxon>Bugula</taxon>
    </lineage>
</organism>
<evidence type="ECO:0000259" key="8">
    <source>
        <dbReference type="Pfam" id="PF00104"/>
    </source>
</evidence>
<evidence type="ECO:0000313" key="9">
    <source>
        <dbReference type="EMBL" id="KAF6030605.1"/>
    </source>
</evidence>
<evidence type="ECO:0000256" key="3">
    <source>
        <dbReference type="ARBA" id="ARBA00022833"/>
    </source>
</evidence>
<evidence type="ECO:0000313" key="10">
    <source>
        <dbReference type="Proteomes" id="UP000593567"/>
    </source>
</evidence>
<dbReference type="InterPro" id="IPR000536">
    <property type="entry name" value="Nucl_hrmn_rcpt_lig-bd"/>
</dbReference>
<keyword evidence="4" id="KW-0805">Transcription regulation</keyword>
<dbReference type="InterPro" id="IPR050234">
    <property type="entry name" value="Nuclear_hormone_rcpt_NR1"/>
</dbReference>